<evidence type="ECO:0000259" key="1">
    <source>
        <dbReference type="Pfam" id="PF20703"/>
    </source>
</evidence>
<name>A0A9D7XRQ0_9BACT</name>
<dbReference type="Gene3D" id="3.40.50.300">
    <property type="entry name" value="P-loop containing nucleotide triphosphate hydrolases"/>
    <property type="match status" value="1"/>
</dbReference>
<comment type="caution">
    <text evidence="2">The sequence shown here is derived from an EMBL/GenBank/DDBJ whole genome shotgun (WGS) entry which is preliminary data.</text>
</comment>
<organism evidence="2 3">
    <name type="scientific">Candidatus Opimibacter skivensis</name>
    <dbReference type="NCBI Taxonomy" id="2982028"/>
    <lineage>
        <taxon>Bacteria</taxon>
        <taxon>Pseudomonadati</taxon>
        <taxon>Bacteroidota</taxon>
        <taxon>Saprospiria</taxon>
        <taxon>Saprospirales</taxon>
        <taxon>Saprospiraceae</taxon>
        <taxon>Candidatus Opimibacter</taxon>
    </lineage>
</organism>
<dbReference type="InterPro" id="IPR049052">
    <property type="entry name" value="nSTAND1"/>
</dbReference>
<accession>A0A9D7XRQ0</accession>
<reference evidence="2 3" key="1">
    <citation type="submission" date="2020-10" db="EMBL/GenBank/DDBJ databases">
        <title>Connecting structure to function with the recovery of over 1000 high-quality activated sludge metagenome-assembled genomes encoding full-length rRNA genes using long-read sequencing.</title>
        <authorList>
            <person name="Singleton C.M."/>
            <person name="Petriglieri F."/>
            <person name="Kristensen J.M."/>
            <person name="Kirkegaard R.H."/>
            <person name="Michaelsen T.Y."/>
            <person name="Andersen M.H."/>
            <person name="Karst S.M."/>
            <person name="Dueholm M.S."/>
            <person name="Nielsen P.H."/>
            <person name="Albertsen M."/>
        </authorList>
    </citation>
    <scope>NUCLEOTIDE SEQUENCE [LARGE SCALE GENOMIC DNA]</scope>
    <source>
        <strain evidence="2">Ribe_18-Q3-R11-54_MAXAC.273</strain>
    </source>
</reference>
<sequence length="788" mass="89528">MKSPFKFLDAFTLQDKDSFFGRDQEIETIYSLVFKTPMLLVYGLSGTGKTSLVQCGLASRFDGPDWYPIFIRRNDNINMSTATAMNHALGNLAKETLAENVSILLRKTLRPVYLLFDQFEELFILGHEDEQKTFMNSLRELLDAQLPSKIILIMREEYIGQLYNYETLIPELFDFRFRVEPMGPGKIKNVIESSFEKFNIHLAEPKDELLDAMVHNISDPRAGITLPYLQVYLDMLYRDKYKKQYGTVEQTAFPKIDISKSDIESIGKIDNVLERFLDDQTKELRGQLSTKFKNVNPNVIQQVLDIFVSEEGTKRPVAYKQSGNDIVLTDDTASPLKEVPAPLLTEILTSLQSDRILRRSDENFELAHDSLALVIDGKRSESQRQLQNVRKRLLNAYEEYQKTGAFLNQKQLASFEEYLPHLGLSKEISLFMDKCEEEVVRKNAEEKDRLQAENRITQQKKLARTRGIWLSIACILAAIAVFMAYQSRKKAIELEIKSAALQVEKEKSNHQLDSIANILIQVDQQFGMMDSIVKGELPYSDLVKSVITLKSLVRNDTMKASEMAAQYISVIRILTSANIEQGAEKAKEDSIFNTSHVNLVLLLNTPQPKEYIQVKWMKANGNVIGDPYYLNVKSDSSQTWVTATTTIKDTGEYRVAIFNSIGVEVGRHYFRIKAAAVNEVSMTETSKFITMASGSIESPGQETNSFKKGQMIHYWFRINSPKGGDILLVKLMGPDNKKVWEDKFTTAVNTDKGFRGHSFHGAKASGKFYIKIVNAKGDELAGHEITIE</sequence>
<proteinExistence type="predicted"/>
<dbReference type="InterPro" id="IPR027417">
    <property type="entry name" value="P-loop_NTPase"/>
</dbReference>
<protein>
    <submittedName>
        <fullName evidence="2">ATP-binding protein</fullName>
    </submittedName>
</protein>
<evidence type="ECO:0000313" key="2">
    <source>
        <dbReference type="EMBL" id="MBK9985360.1"/>
    </source>
</evidence>
<keyword evidence="2" id="KW-0547">Nucleotide-binding</keyword>
<dbReference type="AlphaFoldDB" id="A0A9D7XRQ0"/>
<dbReference type="Proteomes" id="UP000808337">
    <property type="component" value="Unassembled WGS sequence"/>
</dbReference>
<dbReference type="EMBL" id="JADKGY010000035">
    <property type="protein sequence ID" value="MBK9985360.1"/>
    <property type="molecule type" value="Genomic_DNA"/>
</dbReference>
<keyword evidence="2" id="KW-0067">ATP-binding</keyword>
<gene>
    <name evidence="2" type="ORF">IPP15_23975</name>
</gene>
<feature type="domain" description="Novel STAND NTPase 1" evidence="1">
    <location>
        <begin position="4"/>
        <end position="403"/>
    </location>
</feature>
<evidence type="ECO:0000313" key="3">
    <source>
        <dbReference type="Proteomes" id="UP000808337"/>
    </source>
</evidence>
<dbReference type="SUPFAM" id="SSF52540">
    <property type="entry name" value="P-loop containing nucleoside triphosphate hydrolases"/>
    <property type="match status" value="1"/>
</dbReference>
<dbReference type="GO" id="GO:0005524">
    <property type="term" value="F:ATP binding"/>
    <property type="evidence" value="ECO:0007669"/>
    <property type="project" value="UniProtKB-KW"/>
</dbReference>
<dbReference type="Pfam" id="PF20703">
    <property type="entry name" value="nSTAND1"/>
    <property type="match status" value="1"/>
</dbReference>